<sequence>MNVWETFKKELADFVDCERVETAIRVENENAEKERKKRTFIKCLLDQIEEREETRLTEATNVFFEKMLFNEALTQMEVEEFEKYQKHLKKQADTKAKTEEINAANKALKIIEQQRNKLEELRIIEHVKEADERATEHDRKLKEIREKREKIKEGLYEKLLRDKPNCEYKNESKLTSPWVKEEKDGLIKKIEDIKHFRAGVDKQLQEKAICQANELQRDREDHLKTIKVRDEIMQKELELERLRLKERDAWRTALLHQINEAEKAKIEARKKVCTEKEEMETNIGLWEEIISERIKEKLDEARSNQVSEIYLKNIEREMQID</sequence>
<dbReference type="PANTHER" id="PTHR15504:SF0">
    <property type="entry name" value="CILIA- AND FLAGELLA-ASSOCIATED PROTEIN 45"/>
    <property type="match status" value="1"/>
</dbReference>
<protein>
    <recommendedName>
        <fullName evidence="7">Cilia- and flagella-associated protein 45</fullName>
    </recommendedName>
</protein>
<gene>
    <name evidence="10" type="ORF">AAG570_007713</name>
</gene>
<name>A0ABD0YCW0_9HEMI</name>
<feature type="coiled-coil region" evidence="8">
    <location>
        <begin position="94"/>
        <end position="154"/>
    </location>
</feature>
<evidence type="ECO:0000256" key="8">
    <source>
        <dbReference type="SAM" id="Coils"/>
    </source>
</evidence>
<evidence type="ECO:0000256" key="1">
    <source>
        <dbReference type="ARBA" id="ARBA00004230"/>
    </source>
</evidence>
<dbReference type="EMBL" id="JBFDAA010000021">
    <property type="protein sequence ID" value="KAL1114889.1"/>
    <property type="molecule type" value="Genomic_DNA"/>
</dbReference>
<dbReference type="Proteomes" id="UP001558652">
    <property type="component" value="Unassembled WGS sequence"/>
</dbReference>
<keyword evidence="3 8" id="KW-0175">Coiled coil</keyword>
<evidence type="ECO:0000256" key="6">
    <source>
        <dbReference type="ARBA" id="ARBA00034116"/>
    </source>
</evidence>
<evidence type="ECO:0000256" key="3">
    <source>
        <dbReference type="ARBA" id="ARBA00023054"/>
    </source>
</evidence>
<evidence type="ECO:0000256" key="5">
    <source>
        <dbReference type="ARBA" id="ARBA00023273"/>
    </source>
</evidence>
<keyword evidence="2" id="KW-0282">Flagellum</keyword>
<dbReference type="InterPro" id="IPR043597">
    <property type="entry name" value="TPH_dom"/>
</dbReference>
<dbReference type="GO" id="GO:0031514">
    <property type="term" value="C:motile cilium"/>
    <property type="evidence" value="ECO:0007669"/>
    <property type="project" value="UniProtKB-SubCell"/>
</dbReference>
<feature type="domain" description="Trichohyalin-plectin-homology" evidence="9">
    <location>
        <begin position="9"/>
        <end position="304"/>
    </location>
</feature>
<dbReference type="PANTHER" id="PTHR15504">
    <property type="entry name" value="NASOPHARYNGEAL EPITHELIUM SPECIFIC PROTEIN 1"/>
    <property type="match status" value="1"/>
</dbReference>
<keyword evidence="5" id="KW-0966">Cell projection</keyword>
<evidence type="ECO:0000313" key="11">
    <source>
        <dbReference type="Proteomes" id="UP001558652"/>
    </source>
</evidence>
<comment type="similarity">
    <text evidence="6">Belongs to the CFAP45 family.</text>
</comment>
<keyword evidence="11" id="KW-1185">Reference proteome</keyword>
<evidence type="ECO:0000256" key="4">
    <source>
        <dbReference type="ARBA" id="ARBA00023069"/>
    </source>
</evidence>
<dbReference type="AlphaFoldDB" id="A0ABD0YCW0"/>
<organism evidence="10 11">
    <name type="scientific">Ranatra chinensis</name>
    <dbReference type="NCBI Taxonomy" id="642074"/>
    <lineage>
        <taxon>Eukaryota</taxon>
        <taxon>Metazoa</taxon>
        <taxon>Ecdysozoa</taxon>
        <taxon>Arthropoda</taxon>
        <taxon>Hexapoda</taxon>
        <taxon>Insecta</taxon>
        <taxon>Pterygota</taxon>
        <taxon>Neoptera</taxon>
        <taxon>Paraneoptera</taxon>
        <taxon>Hemiptera</taxon>
        <taxon>Heteroptera</taxon>
        <taxon>Panheteroptera</taxon>
        <taxon>Nepomorpha</taxon>
        <taxon>Nepidae</taxon>
        <taxon>Ranatrinae</taxon>
        <taxon>Ranatra</taxon>
    </lineage>
</organism>
<comment type="subcellular location">
    <subcellularLocation>
        <location evidence="1">Cell projection</location>
        <location evidence="1">Cilium</location>
        <location evidence="1">Flagellum</location>
    </subcellularLocation>
</comment>
<keyword evidence="4" id="KW-0969">Cilium</keyword>
<proteinExistence type="inferred from homology"/>
<reference evidence="10 11" key="1">
    <citation type="submission" date="2024-07" db="EMBL/GenBank/DDBJ databases">
        <title>Chromosome-level genome assembly of the water stick insect Ranatra chinensis (Heteroptera: Nepidae).</title>
        <authorList>
            <person name="Liu X."/>
        </authorList>
    </citation>
    <scope>NUCLEOTIDE SEQUENCE [LARGE SCALE GENOMIC DNA]</scope>
    <source>
        <strain evidence="10">Cailab_2021Rc</strain>
        <tissue evidence="10">Muscle</tissue>
    </source>
</reference>
<dbReference type="InterPro" id="IPR033253">
    <property type="entry name" value="CFAP45"/>
</dbReference>
<evidence type="ECO:0000256" key="2">
    <source>
        <dbReference type="ARBA" id="ARBA00022846"/>
    </source>
</evidence>
<comment type="caution">
    <text evidence="10">The sequence shown here is derived from an EMBL/GenBank/DDBJ whole genome shotgun (WGS) entry which is preliminary data.</text>
</comment>
<evidence type="ECO:0000313" key="10">
    <source>
        <dbReference type="EMBL" id="KAL1114889.1"/>
    </source>
</evidence>
<dbReference type="Pfam" id="PF13868">
    <property type="entry name" value="TPH"/>
    <property type="match status" value="1"/>
</dbReference>
<accession>A0ABD0YCW0</accession>
<evidence type="ECO:0000259" key="9">
    <source>
        <dbReference type="Pfam" id="PF13868"/>
    </source>
</evidence>
<evidence type="ECO:0000256" key="7">
    <source>
        <dbReference type="ARBA" id="ARBA00034142"/>
    </source>
</evidence>